<dbReference type="AlphaFoldDB" id="L9ZYS7"/>
<dbReference type="Proteomes" id="UP000011648">
    <property type="component" value="Unassembled WGS sequence"/>
</dbReference>
<evidence type="ECO:0000313" key="2">
    <source>
        <dbReference type="Proteomes" id="UP000011648"/>
    </source>
</evidence>
<dbReference type="Pfam" id="PF25209">
    <property type="entry name" value="Phage_capsid_4"/>
    <property type="match status" value="1"/>
</dbReference>
<accession>L9ZYS7</accession>
<gene>
    <name evidence="1" type="ORF">C484_10591</name>
</gene>
<dbReference type="STRING" id="1230458.C484_10591"/>
<dbReference type="EMBL" id="AOIL01000037">
    <property type="protein sequence ID" value="ELY91469.1"/>
    <property type="molecule type" value="Genomic_DNA"/>
</dbReference>
<sequence>MATPISYHDVPTDTDMQTTLLPEPEEMYAFRNAFQVDNEAPNRDGDTVEYPRIQDDFEGDLVEIEPDEEHPEAKLEFDGLQAVWTEYGFKFRIRDKDVRNSKINLVMTNQQEMAREEMRRLDAIAGLVIENNRNSVEVGDSTNDFNYEAAVDMETELINAGYNQNRFLFILSPTAWGGLAKTAGDSGFAAQTERFANELRSEGIQHGELLGHPVIRTNTGFMGEQEAYLIDTGIYGWESPRKAFDVTQWRDDDERCWFYGLNGEIDWVPTEPEAALKALGGV</sequence>
<protein>
    <submittedName>
        <fullName evidence="1">Uncharacterized protein</fullName>
    </submittedName>
</protein>
<reference evidence="1 2" key="1">
    <citation type="journal article" date="2014" name="PLoS Genet.">
        <title>Phylogenetically driven sequencing of extremely halophilic archaea reveals strategies for static and dynamic osmo-response.</title>
        <authorList>
            <person name="Becker E.A."/>
            <person name="Seitzer P.M."/>
            <person name="Tritt A."/>
            <person name="Larsen D."/>
            <person name="Krusor M."/>
            <person name="Yao A.I."/>
            <person name="Wu D."/>
            <person name="Madern D."/>
            <person name="Eisen J.A."/>
            <person name="Darling A.E."/>
            <person name="Facciotti M.T."/>
        </authorList>
    </citation>
    <scope>NUCLEOTIDE SEQUENCE [LARGE SCALE GENOMIC DNA]</scope>
    <source>
        <strain evidence="1 2">DSM 12281</strain>
    </source>
</reference>
<organism evidence="1 2">
    <name type="scientific">Natrialba taiwanensis DSM 12281</name>
    <dbReference type="NCBI Taxonomy" id="1230458"/>
    <lineage>
        <taxon>Archaea</taxon>
        <taxon>Methanobacteriati</taxon>
        <taxon>Methanobacteriota</taxon>
        <taxon>Stenosarchaea group</taxon>
        <taxon>Halobacteria</taxon>
        <taxon>Halobacteriales</taxon>
        <taxon>Natrialbaceae</taxon>
        <taxon>Natrialba</taxon>
    </lineage>
</organism>
<keyword evidence="2" id="KW-1185">Reference proteome</keyword>
<dbReference type="OrthoDB" id="350112at2157"/>
<name>L9ZYS7_9EURY</name>
<proteinExistence type="predicted"/>
<dbReference type="PATRIC" id="fig|1230458.4.peg.2132"/>
<dbReference type="RefSeq" id="WP_006825871.1">
    <property type="nucleotide sequence ID" value="NZ_AOIL01000037.1"/>
</dbReference>
<evidence type="ECO:0000313" key="1">
    <source>
        <dbReference type="EMBL" id="ELY91469.1"/>
    </source>
</evidence>
<comment type="caution">
    <text evidence="1">The sequence shown here is derived from an EMBL/GenBank/DDBJ whole genome shotgun (WGS) entry which is preliminary data.</text>
</comment>